<organism evidence="1 2">
    <name type="scientific">Gossypium arboreum</name>
    <name type="common">Tree cotton</name>
    <name type="synonym">Gossypium nanking</name>
    <dbReference type="NCBI Taxonomy" id="29729"/>
    <lineage>
        <taxon>Eukaryota</taxon>
        <taxon>Viridiplantae</taxon>
        <taxon>Streptophyta</taxon>
        <taxon>Embryophyta</taxon>
        <taxon>Tracheophyta</taxon>
        <taxon>Spermatophyta</taxon>
        <taxon>Magnoliopsida</taxon>
        <taxon>eudicotyledons</taxon>
        <taxon>Gunneridae</taxon>
        <taxon>Pentapetalae</taxon>
        <taxon>rosids</taxon>
        <taxon>malvids</taxon>
        <taxon>Malvales</taxon>
        <taxon>Malvaceae</taxon>
        <taxon>Malvoideae</taxon>
        <taxon>Gossypium</taxon>
    </lineage>
</organism>
<evidence type="ECO:0000313" key="2">
    <source>
        <dbReference type="Proteomes" id="UP000032142"/>
    </source>
</evidence>
<dbReference type="AlphaFoldDB" id="A0A0B0P723"/>
<accession>A0A0B0P723</accession>
<sequence>MYAYITTKGITKQNTLNRLGSCQDKKETNHQH</sequence>
<dbReference type="EMBL" id="KN416434">
    <property type="protein sequence ID" value="KHG20702.1"/>
    <property type="molecule type" value="Genomic_DNA"/>
</dbReference>
<proteinExistence type="predicted"/>
<evidence type="ECO:0000313" key="1">
    <source>
        <dbReference type="EMBL" id="KHG20702.1"/>
    </source>
</evidence>
<name>A0A0B0P723_GOSAR</name>
<reference evidence="2" key="1">
    <citation type="submission" date="2014-09" db="EMBL/GenBank/DDBJ databases">
        <authorList>
            <person name="Mudge J."/>
            <person name="Ramaraj T."/>
            <person name="Lindquist I.E."/>
            <person name="Bharti A.K."/>
            <person name="Sundararajan A."/>
            <person name="Cameron C.T."/>
            <person name="Woodward J.E."/>
            <person name="May G.D."/>
            <person name="Brubaker C."/>
            <person name="Broadhvest J."/>
            <person name="Wilkins T.A."/>
        </authorList>
    </citation>
    <scope>NUCLEOTIDE SEQUENCE</scope>
    <source>
        <strain evidence="2">cv. AKA8401</strain>
    </source>
</reference>
<gene>
    <name evidence="1" type="ORF">F383_28248</name>
</gene>
<dbReference type="Proteomes" id="UP000032142">
    <property type="component" value="Unassembled WGS sequence"/>
</dbReference>
<keyword evidence="2" id="KW-1185">Reference proteome</keyword>
<protein>
    <submittedName>
        <fullName evidence="1">Uncharacterized protein</fullName>
    </submittedName>
</protein>